<dbReference type="PANTHER" id="PTHR33266:SF1">
    <property type="entry name" value="F-BOX DOMAIN-CONTAINING PROTEIN"/>
    <property type="match status" value="1"/>
</dbReference>
<feature type="region of interest" description="Disordered" evidence="1">
    <location>
        <begin position="744"/>
        <end position="772"/>
    </location>
</feature>
<proteinExistence type="predicted"/>
<dbReference type="Proteomes" id="UP000054549">
    <property type="component" value="Unassembled WGS sequence"/>
</dbReference>
<evidence type="ECO:0000313" key="2">
    <source>
        <dbReference type="EMBL" id="KIL65106.1"/>
    </source>
</evidence>
<dbReference type="OrthoDB" id="3270019at2759"/>
<protein>
    <submittedName>
        <fullName evidence="2">Uncharacterized protein</fullName>
    </submittedName>
</protein>
<organism evidence="2 3">
    <name type="scientific">Amanita muscaria (strain Koide BX008)</name>
    <dbReference type="NCBI Taxonomy" id="946122"/>
    <lineage>
        <taxon>Eukaryota</taxon>
        <taxon>Fungi</taxon>
        <taxon>Dikarya</taxon>
        <taxon>Basidiomycota</taxon>
        <taxon>Agaricomycotina</taxon>
        <taxon>Agaricomycetes</taxon>
        <taxon>Agaricomycetidae</taxon>
        <taxon>Agaricales</taxon>
        <taxon>Pluteineae</taxon>
        <taxon>Amanitaceae</taxon>
        <taxon>Amanita</taxon>
    </lineage>
</organism>
<gene>
    <name evidence="2" type="ORF">M378DRAFT_77258</name>
</gene>
<dbReference type="InParanoid" id="A0A0C2X739"/>
<keyword evidence="3" id="KW-1185">Reference proteome</keyword>
<sequence length="772" mass="86192">MLLQHIHNDPLALISAWDLEYHGTAYEVWLQAVDEVHAMSSECQYVKIVPVTQSSGTGKSKTIDKIATERILLPICLRENLDEQYFAYPLTDTAVRDHFLNAPSTKEEWECKAYFRAFLSSLFTSARYQAQNFYKTNARVSYTSIAKQFYTFFGSTISRNRFYQSVIDNIDPRKNSSNDVAQSFQEFENSLKILCSDWPIDICPILVSMDEVHILFNLRVQDTGSVYDLYSRLKSVLSETVSEAVCFIFLSTATSVSKLAPSKEVAPCMRERDDERFLPAPITELPFDVHLALEPIFPGTVPLTSVGSLKFTAKFGRPMFYATYLSHTAKKEPQAKIVAGMMLTIREKLSGKRWPPTSPARLDASSIAVLSSRFLLDLSPTASDSRRYGEEQVRSHLRMLYSVHQDRQIMVTGSSPEPLIAEASAQIMHSSFGSKRNKKAYMNTWDLLVKFVDEGLAPQGTIGELIGRVLSIFAMDRAIHALTKHCELKYQTPVTVAGYYQALLTDDAWESLRYSKPANGKRLSEASAAKTFEDAFASAYFHFSHYGKANDATPMQDVLAWAFWLRGTAILCQPNQALTDRAIPILFSNLGAASPESISVVLEQDKTSHTANPYTIDIQFAEALGLFSQGNKPPYIAAVHCYALTSDEGIRVPTASPYHLRRPDEDEEAPRYQIDFLGLAAYREVTRQMKTDIQSMIDGSKDALSNGHPREYGLPTLGQMLPLLNGGLDATVWVGNFRRGKVSSQVVGGRGKGKQRAIEEDESSSLGDGKDV</sequence>
<dbReference type="EMBL" id="KN818244">
    <property type="protein sequence ID" value="KIL65106.1"/>
    <property type="molecule type" value="Genomic_DNA"/>
</dbReference>
<reference evidence="2 3" key="1">
    <citation type="submission" date="2014-04" db="EMBL/GenBank/DDBJ databases">
        <title>Evolutionary Origins and Diversification of the Mycorrhizal Mutualists.</title>
        <authorList>
            <consortium name="DOE Joint Genome Institute"/>
            <consortium name="Mycorrhizal Genomics Consortium"/>
            <person name="Kohler A."/>
            <person name="Kuo A."/>
            <person name="Nagy L.G."/>
            <person name="Floudas D."/>
            <person name="Copeland A."/>
            <person name="Barry K.W."/>
            <person name="Cichocki N."/>
            <person name="Veneault-Fourrey C."/>
            <person name="LaButti K."/>
            <person name="Lindquist E.A."/>
            <person name="Lipzen A."/>
            <person name="Lundell T."/>
            <person name="Morin E."/>
            <person name="Murat C."/>
            <person name="Riley R."/>
            <person name="Ohm R."/>
            <person name="Sun H."/>
            <person name="Tunlid A."/>
            <person name="Henrissat B."/>
            <person name="Grigoriev I.V."/>
            <person name="Hibbett D.S."/>
            <person name="Martin F."/>
        </authorList>
    </citation>
    <scope>NUCLEOTIDE SEQUENCE [LARGE SCALE GENOMIC DNA]</scope>
    <source>
        <strain evidence="2 3">Koide BX008</strain>
    </source>
</reference>
<dbReference type="STRING" id="946122.A0A0C2X739"/>
<dbReference type="PANTHER" id="PTHR33266">
    <property type="entry name" value="CHROMOSOME 15, WHOLE GENOME SHOTGUN SEQUENCE"/>
    <property type="match status" value="1"/>
</dbReference>
<evidence type="ECO:0000313" key="3">
    <source>
        <dbReference type="Proteomes" id="UP000054549"/>
    </source>
</evidence>
<accession>A0A0C2X739</accession>
<evidence type="ECO:0000256" key="1">
    <source>
        <dbReference type="SAM" id="MobiDB-lite"/>
    </source>
</evidence>
<dbReference type="HOGENOM" id="CLU_009568_2_0_1"/>
<name>A0A0C2X739_AMAMK</name>
<dbReference type="AlphaFoldDB" id="A0A0C2X739"/>